<gene>
    <name evidence="9" type="ORF">D5F53_23080</name>
</gene>
<keyword evidence="3" id="KW-1003">Cell membrane</keyword>
<dbReference type="EMBL" id="CP032412">
    <property type="protein sequence ID" value="AYB45995.1"/>
    <property type="molecule type" value="Genomic_DNA"/>
</dbReference>
<keyword evidence="6 7" id="KW-0472">Membrane</keyword>
<evidence type="ECO:0000313" key="9">
    <source>
        <dbReference type="EMBL" id="AYB45995.1"/>
    </source>
</evidence>
<dbReference type="GO" id="GO:0005886">
    <property type="term" value="C:plasma membrane"/>
    <property type="evidence" value="ECO:0007669"/>
    <property type="project" value="UniProtKB-SubCell"/>
</dbReference>
<keyword evidence="10" id="KW-1185">Reference proteome</keyword>
<evidence type="ECO:0000256" key="3">
    <source>
        <dbReference type="ARBA" id="ARBA00022475"/>
    </source>
</evidence>
<keyword evidence="5 7" id="KW-1133">Transmembrane helix</keyword>
<feature type="transmembrane region" description="Helical" evidence="7">
    <location>
        <begin position="9"/>
        <end position="30"/>
    </location>
</feature>
<protein>
    <submittedName>
        <fullName evidence="9">Carbohydrate ABC transporter permease</fullName>
    </submittedName>
</protein>
<evidence type="ECO:0000256" key="4">
    <source>
        <dbReference type="ARBA" id="ARBA00022692"/>
    </source>
</evidence>
<dbReference type="AlphaFoldDB" id="A0A385TXK4"/>
<evidence type="ECO:0000259" key="8">
    <source>
        <dbReference type="PROSITE" id="PS50928"/>
    </source>
</evidence>
<feature type="transmembrane region" description="Helical" evidence="7">
    <location>
        <begin position="186"/>
        <end position="208"/>
    </location>
</feature>
<comment type="similarity">
    <text evidence="7">Belongs to the binding-protein-dependent transport system permease family.</text>
</comment>
<feature type="transmembrane region" description="Helical" evidence="7">
    <location>
        <begin position="78"/>
        <end position="98"/>
    </location>
</feature>
<dbReference type="RefSeq" id="WP_119849633.1">
    <property type="nucleotide sequence ID" value="NZ_CP032412.1"/>
</dbReference>
<feature type="transmembrane region" description="Helical" evidence="7">
    <location>
        <begin position="246"/>
        <end position="265"/>
    </location>
</feature>
<dbReference type="CDD" id="cd06261">
    <property type="entry name" value="TM_PBP2"/>
    <property type="match status" value="1"/>
</dbReference>
<proteinExistence type="inferred from homology"/>
<organism evidence="9 10">
    <name type="scientific">Paenibacillus lautus</name>
    <name type="common">Bacillus lautus</name>
    <dbReference type="NCBI Taxonomy" id="1401"/>
    <lineage>
        <taxon>Bacteria</taxon>
        <taxon>Bacillati</taxon>
        <taxon>Bacillota</taxon>
        <taxon>Bacilli</taxon>
        <taxon>Bacillales</taxon>
        <taxon>Paenibacillaceae</taxon>
        <taxon>Paenibacillus</taxon>
    </lineage>
</organism>
<dbReference type="PANTHER" id="PTHR32243">
    <property type="entry name" value="MALTOSE TRANSPORT SYSTEM PERMEASE-RELATED"/>
    <property type="match status" value="1"/>
</dbReference>
<comment type="subcellular location">
    <subcellularLocation>
        <location evidence="1 7">Cell membrane</location>
        <topology evidence="1 7">Multi-pass membrane protein</topology>
    </subcellularLocation>
</comment>
<evidence type="ECO:0000256" key="7">
    <source>
        <dbReference type="RuleBase" id="RU363032"/>
    </source>
</evidence>
<sequence length="279" mass="31213">MSKGINKIIVYACAVLISLFAVSPFLWMILTSLKPQAEIYSTPLTYLPQELHWEGYKGMLNPHADDSANFMKWFGNTAFVSLLTTVFSLIISAFGGYAMSRFGFRGRMSLGYIILLTQMLPGSLLIIPLYLIMKDYNLLNSHLGLVIAYTTFAVPFCTWMLKGYFDSVSQSIDEAASVDGANRWITFIRILLPLTLPGLVVTGIFSFLTSWNEFMFAQTFISDYDKWTLSVGIASFQGQYVVNWDYLMAGSVITTLPIVIAFWLLQKHLVSGMTAGAVK</sequence>
<keyword evidence="4 7" id="KW-0812">Transmembrane</keyword>
<feature type="transmembrane region" description="Helical" evidence="7">
    <location>
        <begin position="143"/>
        <end position="165"/>
    </location>
</feature>
<dbReference type="PROSITE" id="PS50928">
    <property type="entry name" value="ABC_TM1"/>
    <property type="match status" value="1"/>
</dbReference>
<dbReference type="SUPFAM" id="SSF161098">
    <property type="entry name" value="MetI-like"/>
    <property type="match status" value="1"/>
</dbReference>
<dbReference type="InterPro" id="IPR000515">
    <property type="entry name" value="MetI-like"/>
</dbReference>
<name>A0A385TXK4_PAELA</name>
<dbReference type="GO" id="GO:0055085">
    <property type="term" value="P:transmembrane transport"/>
    <property type="evidence" value="ECO:0007669"/>
    <property type="project" value="InterPro"/>
</dbReference>
<dbReference type="Pfam" id="PF00528">
    <property type="entry name" value="BPD_transp_1"/>
    <property type="match status" value="1"/>
</dbReference>
<dbReference type="Gene3D" id="1.10.3720.10">
    <property type="entry name" value="MetI-like"/>
    <property type="match status" value="1"/>
</dbReference>
<reference evidence="9 10" key="1">
    <citation type="submission" date="2018-09" db="EMBL/GenBank/DDBJ databases">
        <title>Genome Sequence of Paenibacillus lautus Strain E7593-69, Azo Dye-Degrading Bacteria, Isolated from Commercial Tattoo Inks.</title>
        <authorList>
            <person name="Nho S.W."/>
            <person name="Kim S.-J."/>
            <person name="Kweon O."/>
            <person name="Cerniglia C.E."/>
        </authorList>
    </citation>
    <scope>NUCLEOTIDE SEQUENCE [LARGE SCALE GENOMIC DNA]</scope>
    <source>
        <strain evidence="9 10">E7593-69</strain>
    </source>
</reference>
<evidence type="ECO:0000313" key="10">
    <source>
        <dbReference type="Proteomes" id="UP000266552"/>
    </source>
</evidence>
<dbReference type="PANTHER" id="PTHR32243:SF18">
    <property type="entry name" value="INNER MEMBRANE ABC TRANSPORTER PERMEASE PROTEIN YCJP"/>
    <property type="match status" value="1"/>
</dbReference>
<keyword evidence="2 7" id="KW-0813">Transport</keyword>
<dbReference type="Proteomes" id="UP000266552">
    <property type="component" value="Chromosome"/>
</dbReference>
<evidence type="ECO:0000256" key="6">
    <source>
        <dbReference type="ARBA" id="ARBA00023136"/>
    </source>
</evidence>
<evidence type="ECO:0000256" key="5">
    <source>
        <dbReference type="ARBA" id="ARBA00022989"/>
    </source>
</evidence>
<evidence type="ECO:0000256" key="1">
    <source>
        <dbReference type="ARBA" id="ARBA00004651"/>
    </source>
</evidence>
<accession>A0A385TXK4</accession>
<dbReference type="KEGG" id="plw:D5F53_23080"/>
<evidence type="ECO:0000256" key="2">
    <source>
        <dbReference type="ARBA" id="ARBA00022448"/>
    </source>
</evidence>
<dbReference type="InterPro" id="IPR050901">
    <property type="entry name" value="BP-dep_ABC_trans_perm"/>
</dbReference>
<dbReference type="InterPro" id="IPR035906">
    <property type="entry name" value="MetI-like_sf"/>
</dbReference>
<feature type="domain" description="ABC transmembrane type-1" evidence="8">
    <location>
        <begin position="74"/>
        <end position="265"/>
    </location>
</feature>
<feature type="transmembrane region" description="Helical" evidence="7">
    <location>
        <begin position="110"/>
        <end position="131"/>
    </location>
</feature>